<dbReference type="Proteomes" id="UP000824108">
    <property type="component" value="Unassembled WGS sequence"/>
</dbReference>
<dbReference type="AlphaFoldDB" id="A0A9D2GWI9"/>
<proteinExistence type="predicted"/>
<evidence type="ECO:0000313" key="1">
    <source>
        <dbReference type="EMBL" id="HIZ91302.1"/>
    </source>
</evidence>
<protein>
    <submittedName>
        <fullName evidence="1">Uncharacterized protein</fullName>
    </submittedName>
</protein>
<evidence type="ECO:0000313" key="2">
    <source>
        <dbReference type="Proteomes" id="UP000824108"/>
    </source>
</evidence>
<sequence length="290" mass="35174">MSTFKFNRLYIIESLQERLTGKELYDDLIKWQEYKYSELQTNYFPVENKTELFAIFDRIKKECQEQGCCPVLHFEMHGDSKLRGLVLNSNELVAWKELYVILREINFIVRNNLFLTLAVCHGAYLMQIANIHLPAPFYGFIGSFDEIYESDLYLRYNEFYAEFFSSFQIHLALERLHTANPDMPSTYRFINSEETFCTVYKNYIKKELSLEGKKRRAKQVIQERKETFMNRTQKRDFEKRFVKEIEKTKDKYYKEAYYTFFMINEYPENRERFLIPETFADFIKSPYFKD</sequence>
<name>A0A9D2GWI9_9BACE</name>
<reference evidence="1" key="1">
    <citation type="journal article" date="2021" name="PeerJ">
        <title>Extensive microbial diversity within the chicken gut microbiome revealed by metagenomics and culture.</title>
        <authorList>
            <person name="Gilroy R."/>
            <person name="Ravi A."/>
            <person name="Getino M."/>
            <person name="Pursley I."/>
            <person name="Horton D.L."/>
            <person name="Alikhan N.F."/>
            <person name="Baker D."/>
            <person name="Gharbi K."/>
            <person name="Hall N."/>
            <person name="Watson M."/>
            <person name="Adriaenssens E.M."/>
            <person name="Foster-Nyarko E."/>
            <person name="Jarju S."/>
            <person name="Secka A."/>
            <person name="Antonio M."/>
            <person name="Oren A."/>
            <person name="Chaudhuri R.R."/>
            <person name="La Ragione R."/>
            <person name="Hildebrand F."/>
            <person name="Pallen M.J."/>
        </authorList>
    </citation>
    <scope>NUCLEOTIDE SEQUENCE</scope>
    <source>
        <strain evidence="1">CHK118-2852</strain>
    </source>
</reference>
<gene>
    <name evidence="1" type="ORF">H9807_04200</name>
</gene>
<reference evidence="1" key="2">
    <citation type="submission" date="2021-04" db="EMBL/GenBank/DDBJ databases">
        <authorList>
            <person name="Gilroy R."/>
        </authorList>
    </citation>
    <scope>NUCLEOTIDE SEQUENCE</scope>
    <source>
        <strain evidence="1">CHK118-2852</strain>
    </source>
</reference>
<organism evidence="1 2">
    <name type="scientific">Candidatus Bacteroides merdavium</name>
    <dbReference type="NCBI Taxonomy" id="2838472"/>
    <lineage>
        <taxon>Bacteria</taxon>
        <taxon>Pseudomonadati</taxon>
        <taxon>Bacteroidota</taxon>
        <taxon>Bacteroidia</taxon>
        <taxon>Bacteroidales</taxon>
        <taxon>Bacteroidaceae</taxon>
        <taxon>Bacteroides</taxon>
    </lineage>
</organism>
<accession>A0A9D2GWI9</accession>
<dbReference type="EMBL" id="DXAV01000035">
    <property type="protein sequence ID" value="HIZ91302.1"/>
    <property type="molecule type" value="Genomic_DNA"/>
</dbReference>
<comment type="caution">
    <text evidence="1">The sequence shown here is derived from an EMBL/GenBank/DDBJ whole genome shotgun (WGS) entry which is preliminary data.</text>
</comment>